<feature type="compositionally biased region" description="Acidic residues" evidence="1">
    <location>
        <begin position="46"/>
        <end position="63"/>
    </location>
</feature>
<dbReference type="Proteomes" id="UP000015105">
    <property type="component" value="Chromosome 4D"/>
</dbReference>
<proteinExistence type="predicted"/>
<reference evidence="3" key="2">
    <citation type="journal article" date="2017" name="Nat. Plants">
        <title>The Aegilops tauschii genome reveals multiple impacts of transposons.</title>
        <authorList>
            <person name="Zhao G."/>
            <person name="Zou C."/>
            <person name="Li K."/>
            <person name="Wang K."/>
            <person name="Li T."/>
            <person name="Gao L."/>
            <person name="Zhang X."/>
            <person name="Wang H."/>
            <person name="Yang Z."/>
            <person name="Liu X."/>
            <person name="Jiang W."/>
            <person name="Mao L."/>
            <person name="Kong X."/>
            <person name="Jiao Y."/>
            <person name="Jia J."/>
        </authorList>
    </citation>
    <scope>NUCLEOTIDE SEQUENCE [LARGE SCALE GENOMIC DNA]</scope>
    <source>
        <strain evidence="3">cv. AL8/78</strain>
    </source>
</reference>
<dbReference type="EnsemblPlants" id="AET4Gv20128100.9">
    <property type="protein sequence ID" value="AET4Gv20128100.9"/>
    <property type="gene ID" value="AET4Gv20128100"/>
</dbReference>
<dbReference type="EnsemblPlants" id="AET4Gv20128100.49">
    <property type="protein sequence ID" value="AET4Gv20128100.49"/>
    <property type="gene ID" value="AET4Gv20128100"/>
</dbReference>
<reference evidence="2" key="3">
    <citation type="journal article" date="2017" name="Nature">
        <title>Genome sequence of the progenitor of the wheat D genome Aegilops tauschii.</title>
        <authorList>
            <person name="Luo M.C."/>
            <person name="Gu Y.Q."/>
            <person name="Puiu D."/>
            <person name="Wang H."/>
            <person name="Twardziok S.O."/>
            <person name="Deal K.R."/>
            <person name="Huo N."/>
            <person name="Zhu T."/>
            <person name="Wang L."/>
            <person name="Wang Y."/>
            <person name="McGuire P.E."/>
            <person name="Liu S."/>
            <person name="Long H."/>
            <person name="Ramasamy R.K."/>
            <person name="Rodriguez J.C."/>
            <person name="Van S.L."/>
            <person name="Yuan L."/>
            <person name="Wang Z."/>
            <person name="Xia Z."/>
            <person name="Xiao L."/>
            <person name="Anderson O.D."/>
            <person name="Ouyang S."/>
            <person name="Liang Y."/>
            <person name="Zimin A.V."/>
            <person name="Pertea G."/>
            <person name="Qi P."/>
            <person name="Bennetzen J.L."/>
            <person name="Dai X."/>
            <person name="Dawson M.W."/>
            <person name="Muller H.G."/>
            <person name="Kugler K."/>
            <person name="Rivarola-Duarte L."/>
            <person name="Spannagl M."/>
            <person name="Mayer K.F.X."/>
            <person name="Lu F.H."/>
            <person name="Bevan M.W."/>
            <person name="Leroy P."/>
            <person name="Li P."/>
            <person name="You F.M."/>
            <person name="Sun Q."/>
            <person name="Liu Z."/>
            <person name="Lyons E."/>
            <person name="Wicker T."/>
            <person name="Salzberg S.L."/>
            <person name="Devos K.M."/>
            <person name="Dvorak J."/>
        </authorList>
    </citation>
    <scope>NUCLEOTIDE SEQUENCE [LARGE SCALE GENOMIC DNA]</scope>
    <source>
        <strain evidence="2">cv. AL8/78</strain>
    </source>
</reference>
<reference evidence="2" key="4">
    <citation type="submission" date="2019-03" db="UniProtKB">
        <authorList>
            <consortium name="EnsemblPlants"/>
        </authorList>
    </citation>
    <scope>IDENTIFICATION</scope>
</reference>
<accession>A0A453HAM4</accession>
<dbReference type="Gramene" id="AET4Gv20128100.9">
    <property type="protein sequence ID" value="AET4Gv20128100.9"/>
    <property type="gene ID" value="AET4Gv20128100"/>
</dbReference>
<dbReference type="AlphaFoldDB" id="A0A453HAM4"/>
<dbReference type="EnsemblPlants" id="AET4Gv20128100.72">
    <property type="protein sequence ID" value="AET4Gv20128100.72"/>
    <property type="gene ID" value="AET4Gv20128100"/>
</dbReference>
<evidence type="ECO:0000313" key="2">
    <source>
        <dbReference type="EnsemblPlants" id="AET4Gv20128100.49"/>
    </source>
</evidence>
<organism evidence="2 3">
    <name type="scientific">Aegilops tauschii subsp. strangulata</name>
    <name type="common">Goatgrass</name>
    <dbReference type="NCBI Taxonomy" id="200361"/>
    <lineage>
        <taxon>Eukaryota</taxon>
        <taxon>Viridiplantae</taxon>
        <taxon>Streptophyta</taxon>
        <taxon>Embryophyta</taxon>
        <taxon>Tracheophyta</taxon>
        <taxon>Spermatophyta</taxon>
        <taxon>Magnoliopsida</taxon>
        <taxon>Liliopsida</taxon>
        <taxon>Poales</taxon>
        <taxon>Poaceae</taxon>
        <taxon>BOP clade</taxon>
        <taxon>Pooideae</taxon>
        <taxon>Triticodae</taxon>
        <taxon>Triticeae</taxon>
        <taxon>Triticinae</taxon>
        <taxon>Aegilops</taxon>
    </lineage>
</organism>
<reference evidence="2" key="5">
    <citation type="journal article" date="2021" name="G3 (Bethesda)">
        <title>Aegilops tauschii genome assembly Aet v5.0 features greater sequence contiguity and improved annotation.</title>
        <authorList>
            <person name="Wang L."/>
            <person name="Zhu T."/>
            <person name="Rodriguez J.C."/>
            <person name="Deal K.R."/>
            <person name="Dubcovsky J."/>
            <person name="McGuire P.E."/>
            <person name="Lux T."/>
            <person name="Spannagl M."/>
            <person name="Mayer K.F.X."/>
            <person name="Baldrich P."/>
            <person name="Meyers B.C."/>
            <person name="Huo N."/>
            <person name="Gu Y.Q."/>
            <person name="Zhou H."/>
            <person name="Devos K.M."/>
            <person name="Bennetzen J.L."/>
            <person name="Unver T."/>
            <person name="Budak H."/>
            <person name="Gulick P.J."/>
            <person name="Galiba G."/>
            <person name="Kalapos B."/>
            <person name="Nelson D.R."/>
            <person name="Li P."/>
            <person name="You F.M."/>
            <person name="Luo M.C."/>
            <person name="Dvorak J."/>
        </authorList>
    </citation>
    <scope>NUCLEOTIDE SEQUENCE [LARGE SCALE GENOMIC DNA]</scope>
    <source>
        <strain evidence="2">cv. AL8/78</strain>
    </source>
</reference>
<evidence type="ECO:0000256" key="1">
    <source>
        <dbReference type="SAM" id="MobiDB-lite"/>
    </source>
</evidence>
<reference evidence="3" key="1">
    <citation type="journal article" date="2014" name="Science">
        <title>Ancient hybridizations among the ancestral genomes of bread wheat.</title>
        <authorList>
            <consortium name="International Wheat Genome Sequencing Consortium,"/>
            <person name="Marcussen T."/>
            <person name="Sandve S.R."/>
            <person name="Heier L."/>
            <person name="Spannagl M."/>
            <person name="Pfeifer M."/>
            <person name="Jakobsen K.S."/>
            <person name="Wulff B.B."/>
            <person name="Steuernagel B."/>
            <person name="Mayer K.F."/>
            <person name="Olsen O.A."/>
        </authorList>
    </citation>
    <scope>NUCLEOTIDE SEQUENCE [LARGE SCALE GENOMIC DNA]</scope>
    <source>
        <strain evidence="3">cv. AL8/78</strain>
    </source>
</reference>
<feature type="region of interest" description="Disordered" evidence="1">
    <location>
        <begin position="46"/>
        <end position="74"/>
    </location>
</feature>
<dbReference type="Gramene" id="AET4Gv20128100.72">
    <property type="protein sequence ID" value="AET4Gv20128100.72"/>
    <property type="gene ID" value="AET4Gv20128100"/>
</dbReference>
<sequence length="108" mass="11564">MERRRVDLAIPQGLRRRAAPCAATCGVQATAAMKVGRRLSCREGIEGEEEGIEGEEEGIEGEEEGRSLKEHSSPAPSLLWHGMMCAAGCVMIFKTAGTNCTLAFVSVL</sequence>
<protein>
    <submittedName>
        <fullName evidence="2">Uncharacterized protein</fullName>
    </submittedName>
</protein>
<name>A0A453HAM4_AEGTS</name>
<evidence type="ECO:0000313" key="3">
    <source>
        <dbReference type="Proteomes" id="UP000015105"/>
    </source>
</evidence>
<keyword evidence="3" id="KW-1185">Reference proteome</keyword>
<dbReference type="Gramene" id="AET4Gv20128100.49">
    <property type="protein sequence ID" value="AET4Gv20128100.49"/>
    <property type="gene ID" value="AET4Gv20128100"/>
</dbReference>